<dbReference type="RefSeq" id="WP_005953967.1">
    <property type="nucleotide sequence ID" value="NZ_AOJP01000001.1"/>
</dbReference>
<keyword evidence="4" id="KW-0574">Periplasm</keyword>
<dbReference type="PROSITE" id="PS51257">
    <property type="entry name" value="PROKAR_LIPOPROTEIN"/>
    <property type="match status" value="1"/>
</dbReference>
<name>A0A017H710_9FUSO</name>
<dbReference type="GO" id="GO:0015846">
    <property type="term" value="P:polyamine transport"/>
    <property type="evidence" value="ECO:0007669"/>
    <property type="project" value="InterPro"/>
</dbReference>
<evidence type="ECO:0000256" key="1">
    <source>
        <dbReference type="ARBA" id="ARBA00004418"/>
    </source>
</evidence>
<dbReference type="GeneID" id="75075800"/>
<comment type="subcellular location">
    <subcellularLocation>
        <location evidence="1">Periplasm</location>
    </subcellularLocation>
</comment>
<gene>
    <name evidence="5" type="ORF">C095_04290</name>
</gene>
<dbReference type="AlphaFoldDB" id="A0A017H710"/>
<keyword evidence="3" id="KW-0732">Signal</keyword>
<dbReference type="OrthoDB" id="9769319at2"/>
<dbReference type="InterPro" id="IPR006059">
    <property type="entry name" value="SBP"/>
</dbReference>
<proteinExistence type="predicted"/>
<dbReference type="InterPro" id="IPR001188">
    <property type="entry name" value="Sperm_putr-bd"/>
</dbReference>
<dbReference type="Pfam" id="PF13416">
    <property type="entry name" value="SBP_bac_8"/>
    <property type="match status" value="1"/>
</dbReference>
<comment type="caution">
    <text evidence="5">The sequence shown here is derived from an EMBL/GenBank/DDBJ whole genome shotgun (WGS) entry which is preliminary data.</text>
</comment>
<dbReference type="Gene3D" id="3.40.190.10">
    <property type="entry name" value="Periplasmic binding protein-like II"/>
    <property type="match status" value="2"/>
</dbReference>
<dbReference type="PRINTS" id="PR00909">
    <property type="entry name" value="SPERMDNBNDNG"/>
</dbReference>
<reference evidence="5 6" key="1">
    <citation type="submission" date="2013-08" db="EMBL/GenBank/DDBJ databases">
        <title>An opportunistic ruminal bacterium that causes liver abscesses in cattle.</title>
        <authorList>
            <person name="Benahmed F.H."/>
            <person name="Rasmussen M."/>
            <person name="Harbottle H."/>
            <person name="Soppet D."/>
            <person name="Nagaraja T.G."/>
            <person name="Davidson M."/>
        </authorList>
    </citation>
    <scope>NUCLEOTIDE SEQUENCE [LARGE SCALE GENOMIC DNA]</scope>
    <source>
        <strain evidence="5 6">B35</strain>
    </source>
</reference>
<dbReference type="Proteomes" id="UP000031184">
    <property type="component" value="Unassembled WGS sequence"/>
</dbReference>
<dbReference type="PANTHER" id="PTHR30222">
    <property type="entry name" value="SPERMIDINE/PUTRESCINE-BINDING PERIPLASMIC PROTEIN"/>
    <property type="match status" value="1"/>
</dbReference>
<dbReference type="PATRIC" id="fig|1226633.4.peg.866"/>
<evidence type="ECO:0000256" key="4">
    <source>
        <dbReference type="ARBA" id="ARBA00022764"/>
    </source>
</evidence>
<evidence type="ECO:0000256" key="3">
    <source>
        <dbReference type="ARBA" id="ARBA00022729"/>
    </source>
</evidence>
<evidence type="ECO:0000256" key="2">
    <source>
        <dbReference type="ARBA" id="ARBA00022448"/>
    </source>
</evidence>
<dbReference type="SUPFAM" id="SSF53850">
    <property type="entry name" value="Periplasmic binding protein-like II"/>
    <property type="match status" value="1"/>
</dbReference>
<protein>
    <submittedName>
        <fullName evidence="5">Spermidine/putrescine ABC transporter substrate-binding protein</fullName>
    </submittedName>
</protein>
<dbReference type="EMBL" id="AUZI01000012">
    <property type="protein sequence ID" value="KID49372.1"/>
    <property type="molecule type" value="Genomic_DNA"/>
</dbReference>
<organism evidence="5 6">
    <name type="scientific">Fusobacterium necrophorum subsp. funduliforme B35</name>
    <dbReference type="NCBI Taxonomy" id="1226633"/>
    <lineage>
        <taxon>Bacteria</taxon>
        <taxon>Fusobacteriati</taxon>
        <taxon>Fusobacteriota</taxon>
        <taxon>Fusobacteriia</taxon>
        <taxon>Fusobacteriales</taxon>
        <taxon>Fusobacteriaceae</taxon>
        <taxon>Fusobacterium</taxon>
    </lineage>
</organism>
<evidence type="ECO:0000313" key="5">
    <source>
        <dbReference type="EMBL" id="KID49372.1"/>
    </source>
</evidence>
<keyword evidence="2" id="KW-0813">Transport</keyword>
<dbReference type="PANTHER" id="PTHR30222:SF17">
    <property type="entry name" value="SPERMIDINE_PUTRESCINE-BINDING PERIPLASMIC PROTEIN"/>
    <property type="match status" value="1"/>
</dbReference>
<accession>A0A017H710</accession>
<evidence type="ECO:0000313" key="6">
    <source>
        <dbReference type="Proteomes" id="UP000031184"/>
    </source>
</evidence>
<dbReference type="GO" id="GO:0019808">
    <property type="term" value="F:polyamine binding"/>
    <property type="evidence" value="ECO:0007669"/>
    <property type="project" value="InterPro"/>
</dbReference>
<dbReference type="GO" id="GO:0042597">
    <property type="term" value="C:periplasmic space"/>
    <property type="evidence" value="ECO:0007669"/>
    <property type="project" value="UniProtKB-SubCell"/>
</dbReference>
<sequence length="341" mass="39036">MKKILLTIALAVLLVSCGSKDDGKTLYLYGWADYIPHEIYEDFEKETGIHVVEDIFSSNEEMYTKLKAGGDGYDIVMPSSDYVEIMMKEGMIEKLDKTKISTLGNIAPFIMKKLQTFDTNNDYAVPYNTSVTVIAVNKMFVKDYPKSFDIYNRKDLQGRMTLLDDMRELMTSALAIHGYDQKTSSIEAMEKAKQTILAWKKNIAKFDSESYGKGFAAGDFWVVQGYPDNIFRELSEEEREHVELIIPEKGAFGAIDSFTILANAKHKENAYKFIEYIHRPEVYAKLSDILELPSINEPAAKLMTVKPLYDLSELEKIQVLMDIHETLDLQNKYWQEILIAD</sequence>
<dbReference type="PIRSF" id="PIRSF019574">
    <property type="entry name" value="Periplasmic_polyamine_BP"/>
    <property type="match status" value="1"/>
</dbReference>